<dbReference type="Pfam" id="PF22337">
    <property type="entry name" value="Phage_fiber_rpt"/>
    <property type="match status" value="2"/>
</dbReference>
<name>A0A2U3N1K7_9GAMM</name>
<dbReference type="InParanoid" id="A0A2U3N1K7"/>
<dbReference type="AlphaFoldDB" id="A0A2U3N1K7"/>
<dbReference type="RefSeq" id="WP_121974934.1">
    <property type="nucleotide sequence ID" value="NZ_OOGT01000144.1"/>
</dbReference>
<dbReference type="Pfam" id="PF07484">
    <property type="entry name" value="Collar"/>
    <property type="match status" value="1"/>
</dbReference>
<gene>
    <name evidence="2" type="ORF">KPC_2691</name>
</gene>
<dbReference type="InterPro" id="IPR011083">
    <property type="entry name" value="Phage_tail_collar_dom"/>
</dbReference>
<reference evidence="3" key="1">
    <citation type="submission" date="2018-03" db="EMBL/GenBank/DDBJ databases">
        <authorList>
            <person name="Blom J."/>
        </authorList>
    </citation>
    <scope>NUCLEOTIDE SEQUENCE [LARGE SCALE GENOMIC DNA]</scope>
    <source>
        <strain evidence="3">KPC-SM-21</strain>
    </source>
</reference>
<dbReference type="OrthoDB" id="9810174at2"/>
<dbReference type="EMBL" id="OOGT01000144">
    <property type="protein sequence ID" value="SPL71513.1"/>
    <property type="molecule type" value="Genomic_DNA"/>
</dbReference>
<dbReference type="SUPFAM" id="SSF88874">
    <property type="entry name" value="Receptor-binding domain of short tail fibre protein gp12"/>
    <property type="match status" value="1"/>
</dbReference>
<proteinExistence type="predicted"/>
<dbReference type="InterPro" id="IPR054500">
    <property type="entry name" value="Phage_fiber_rpt"/>
</dbReference>
<dbReference type="Proteomes" id="UP000245974">
    <property type="component" value="Unassembled WGS sequence"/>
</dbReference>
<dbReference type="Gene3D" id="3.90.1340.10">
    <property type="entry name" value="Phage tail collar domain"/>
    <property type="match status" value="1"/>
</dbReference>
<evidence type="ECO:0000313" key="3">
    <source>
        <dbReference type="Proteomes" id="UP000245974"/>
    </source>
</evidence>
<dbReference type="InterPro" id="IPR037053">
    <property type="entry name" value="Phage_tail_collar_dom_sf"/>
</dbReference>
<feature type="domain" description="Phage tail collar" evidence="1">
    <location>
        <begin position="411"/>
        <end position="455"/>
    </location>
</feature>
<keyword evidence="3" id="KW-1185">Reference proteome</keyword>
<evidence type="ECO:0000259" key="1">
    <source>
        <dbReference type="Pfam" id="PF07484"/>
    </source>
</evidence>
<evidence type="ECO:0000313" key="2">
    <source>
        <dbReference type="EMBL" id="SPL71513.1"/>
    </source>
</evidence>
<dbReference type="InterPro" id="IPR051934">
    <property type="entry name" value="Phage_Tail_Fiber_Structural"/>
</dbReference>
<protein>
    <submittedName>
        <fullName evidence="2">Phage Tail Collar Domain protein</fullName>
    </submittedName>
</protein>
<organism evidence="2 3">
    <name type="scientific">Acinetobacter stercoris</name>
    <dbReference type="NCBI Taxonomy" id="2126983"/>
    <lineage>
        <taxon>Bacteria</taxon>
        <taxon>Pseudomonadati</taxon>
        <taxon>Pseudomonadota</taxon>
        <taxon>Gammaproteobacteria</taxon>
        <taxon>Moraxellales</taxon>
        <taxon>Moraxellaceae</taxon>
        <taxon>Acinetobacter</taxon>
    </lineage>
</organism>
<dbReference type="PANTHER" id="PTHR35191">
    <property type="entry name" value="PROPHAGE SIDE TAIL FIBER PROTEIN HOMOLOG STFQ-RELATED"/>
    <property type="match status" value="1"/>
</dbReference>
<dbReference type="PANTHER" id="PTHR35191:SF1">
    <property type="entry name" value="PROPHAGE SIDE TAIL FIBER PROTEIN HOMOLOG STFQ-RELATED"/>
    <property type="match status" value="1"/>
</dbReference>
<sequence length="540" mass="58547">MSNPTLISIPFSLNGKHNKIYNERQKGQDLEDATWSIGFPPITMTAVEEGGLPPKGLDFNGIFFELSDNTVFLSKGGRYQFDADYAKAIGGYSKGAILLSADRTREYISQIDNNLTDPNDEQNRDKWKIYTGDGSITNATTDKAGVVKLNDTLTSDSAAEALTAKQGKVLKGLVDQKLDKNAAAASAGKLTTARTFNYTGAATGSVQFDGSKDVTCVLTLANSGVVEGTYGSGIEIPTVTVNAKGLLTVVSTTPIRAASTTQTGVLKLNDSVISDSTTEALTARQGKVLQQTKLSVDYPQAKGYLRISTVNNTLDALSITDQIEQPYQGFFAIGTHYPNPDKDNLKPLVGFRVRHRHINGTSTNDLPSYQKYYVFYGNDGAPIKVDKETNSEYIVTTDLLNELLEPSLFVPIPYPKAIPPSGYLSMLGQSIDAKTYPILYKLYGSRLPDMRGEFIRGYDNGRGVDPGRTILSQQYDSVGQHTHEIMVGGDPNNVRQQNPDAAVTSSSGVTDVWGSIQIRSAGNPETRPRNIAFNYIIKAG</sequence>
<accession>A0A2U3N1K7</accession>